<dbReference type="RefSeq" id="WP_073825978.1">
    <property type="nucleotide sequence ID" value="NZ_JAUNKL010000006.1"/>
</dbReference>
<name>A0A1Q5PUA5_9ACTO</name>
<proteinExistence type="predicted"/>
<evidence type="ECO:0000313" key="3">
    <source>
        <dbReference type="EMBL" id="OKL50970.1"/>
    </source>
</evidence>
<comment type="caution">
    <text evidence="3">The sequence shown here is derived from an EMBL/GenBank/DDBJ whole genome shotgun (WGS) entry which is preliminary data.</text>
</comment>
<dbReference type="Pfam" id="PF18367">
    <property type="entry name" value="Rv2175c_C"/>
    <property type="match status" value="1"/>
</dbReference>
<dbReference type="Pfam" id="PF21531">
    <property type="entry name" value="Rv2175c_wHTH"/>
    <property type="match status" value="1"/>
</dbReference>
<accession>A0A1Q5PUA5</accession>
<reference evidence="4" key="1">
    <citation type="submission" date="2016-12" db="EMBL/GenBank/DDBJ databases">
        <authorList>
            <person name="Meng X."/>
        </authorList>
    </citation>
    <scope>NUCLEOTIDE SEQUENCE [LARGE SCALE GENOMIC DNA]</scope>
    <source>
        <strain evidence="4">DSM 20732</strain>
    </source>
</reference>
<evidence type="ECO:0000259" key="1">
    <source>
        <dbReference type="Pfam" id="PF18367"/>
    </source>
</evidence>
<gene>
    <name evidence="3" type="ORF">BSZ40_10080</name>
</gene>
<dbReference type="Proteomes" id="UP000185612">
    <property type="component" value="Unassembled WGS sequence"/>
</dbReference>
<dbReference type="EMBL" id="MQVS01000012">
    <property type="protein sequence ID" value="OKL50970.1"/>
    <property type="molecule type" value="Genomic_DNA"/>
</dbReference>
<dbReference type="OrthoDB" id="3784042at2"/>
<dbReference type="STRING" id="52770.BSZ40_10080"/>
<organism evidence="3 4">
    <name type="scientific">Buchananella hordeovulneris</name>
    <dbReference type="NCBI Taxonomy" id="52770"/>
    <lineage>
        <taxon>Bacteria</taxon>
        <taxon>Bacillati</taxon>
        <taxon>Actinomycetota</taxon>
        <taxon>Actinomycetes</taxon>
        <taxon>Actinomycetales</taxon>
        <taxon>Actinomycetaceae</taxon>
        <taxon>Buchananella</taxon>
    </lineage>
</organism>
<dbReference type="GO" id="GO:0003677">
    <property type="term" value="F:DNA binding"/>
    <property type="evidence" value="ECO:0007669"/>
    <property type="project" value="InterPro"/>
</dbReference>
<dbReference type="InterPro" id="IPR048576">
    <property type="entry name" value="Rv2175c_wHTH"/>
</dbReference>
<protein>
    <submittedName>
        <fullName evidence="3">Uncharacterized protein</fullName>
    </submittedName>
</protein>
<feature type="domain" description="DNA-binding protein Rv2175c wHTH" evidence="2">
    <location>
        <begin position="2"/>
        <end position="48"/>
    </location>
</feature>
<feature type="domain" description="Rv2175c C-terminal" evidence="1">
    <location>
        <begin position="58"/>
        <end position="113"/>
    </location>
</feature>
<dbReference type="AlphaFoldDB" id="A0A1Q5PUA5"/>
<keyword evidence="4" id="KW-1185">Reference proteome</keyword>
<sequence>MDCELLPVVEVAELLGVRHQVVRSYLQDHTLLASVGADKVRRIPRCFLDEQARPVTPVAALRGTVILLLDGGMNEAEAVEWLLAENDSLGTSPIAALRAGRVHEVRRVAACLAL</sequence>
<evidence type="ECO:0000259" key="2">
    <source>
        <dbReference type="Pfam" id="PF21531"/>
    </source>
</evidence>
<evidence type="ECO:0000313" key="4">
    <source>
        <dbReference type="Proteomes" id="UP000185612"/>
    </source>
</evidence>
<dbReference type="InterPro" id="IPR041098">
    <property type="entry name" value="Rv2175c_C"/>
</dbReference>